<keyword evidence="1" id="KW-1133">Transmembrane helix</keyword>
<keyword evidence="1" id="KW-0472">Membrane</keyword>
<sequence>MTNTDAKKIVKMGSIIFLLLFIIVFGFFTSKDVIFGVKIKDVNMSVDGLPIQEGTKVVNNIIKITGNARNAINLILNNREISVDQKGNFNETIALLPGYNTINIEAKDEFGNADEKIYKLMY</sequence>
<gene>
    <name evidence="2" type="ORF">UR19_C0005G0036</name>
</gene>
<dbReference type="Gene3D" id="2.60.40.10">
    <property type="entry name" value="Immunoglobulins"/>
    <property type="match status" value="1"/>
</dbReference>
<protein>
    <submittedName>
        <fullName evidence="2">Uncharacterized protein</fullName>
    </submittedName>
</protein>
<accession>A0A0F9YE92</accession>
<dbReference type="InterPro" id="IPR013783">
    <property type="entry name" value="Ig-like_fold"/>
</dbReference>
<comment type="caution">
    <text evidence="2">The sequence shown here is derived from an EMBL/GenBank/DDBJ whole genome shotgun (WGS) entry which is preliminary data.</text>
</comment>
<keyword evidence="1" id="KW-0812">Transmembrane</keyword>
<dbReference type="EMBL" id="LBOG01000005">
    <property type="protein sequence ID" value="KKP30034.1"/>
    <property type="molecule type" value="Genomic_DNA"/>
</dbReference>
<reference evidence="2 3" key="1">
    <citation type="journal article" date="2015" name="Nature">
        <title>rRNA introns, odd ribosomes, and small enigmatic genomes across a large radiation of phyla.</title>
        <authorList>
            <person name="Brown C.T."/>
            <person name="Hug L.A."/>
            <person name="Thomas B.C."/>
            <person name="Sharon I."/>
            <person name="Castelle C.J."/>
            <person name="Singh A."/>
            <person name="Wilkins M.J."/>
            <person name="Williams K.H."/>
            <person name="Banfield J.F."/>
        </authorList>
    </citation>
    <scope>NUCLEOTIDE SEQUENCE [LARGE SCALE GENOMIC DNA]</scope>
</reference>
<evidence type="ECO:0000256" key="1">
    <source>
        <dbReference type="SAM" id="Phobius"/>
    </source>
</evidence>
<organism evidence="2 3">
    <name type="scientific">Candidatus Nomurabacteria bacterium GW2011_GWF1_31_48</name>
    <dbReference type="NCBI Taxonomy" id="1618767"/>
    <lineage>
        <taxon>Bacteria</taxon>
        <taxon>Candidatus Nomuraibacteriota</taxon>
    </lineage>
</organism>
<evidence type="ECO:0000313" key="3">
    <source>
        <dbReference type="Proteomes" id="UP000034934"/>
    </source>
</evidence>
<dbReference type="Proteomes" id="UP000034934">
    <property type="component" value="Unassembled WGS sequence"/>
</dbReference>
<evidence type="ECO:0000313" key="2">
    <source>
        <dbReference type="EMBL" id="KKP30034.1"/>
    </source>
</evidence>
<feature type="transmembrane region" description="Helical" evidence="1">
    <location>
        <begin position="12"/>
        <end position="30"/>
    </location>
</feature>
<name>A0A0F9YE92_9BACT</name>
<proteinExistence type="predicted"/>
<dbReference type="AlphaFoldDB" id="A0A0F9YE92"/>